<proteinExistence type="predicted"/>
<comment type="caution">
    <text evidence="1">The sequence shown here is derived from an EMBL/GenBank/DDBJ whole genome shotgun (WGS) entry which is preliminary data.</text>
</comment>
<organism evidence="1 2">
    <name type="scientific">Portunus trituberculatus</name>
    <name type="common">Swimming crab</name>
    <name type="synonym">Neptunus trituberculatus</name>
    <dbReference type="NCBI Taxonomy" id="210409"/>
    <lineage>
        <taxon>Eukaryota</taxon>
        <taxon>Metazoa</taxon>
        <taxon>Ecdysozoa</taxon>
        <taxon>Arthropoda</taxon>
        <taxon>Crustacea</taxon>
        <taxon>Multicrustacea</taxon>
        <taxon>Malacostraca</taxon>
        <taxon>Eumalacostraca</taxon>
        <taxon>Eucarida</taxon>
        <taxon>Decapoda</taxon>
        <taxon>Pleocyemata</taxon>
        <taxon>Brachyura</taxon>
        <taxon>Eubrachyura</taxon>
        <taxon>Portunoidea</taxon>
        <taxon>Portunidae</taxon>
        <taxon>Portuninae</taxon>
        <taxon>Portunus</taxon>
    </lineage>
</organism>
<evidence type="ECO:0000313" key="1">
    <source>
        <dbReference type="EMBL" id="MPC12089.1"/>
    </source>
</evidence>
<keyword evidence="2" id="KW-1185">Reference proteome</keyword>
<name>A0A5B7CRF0_PORTR</name>
<sequence length="135" mass="14444">MSLCVGGEGGHRVLALQHQSPAEPRQGALTTHHSSQHYHFLTTPLCTPHLALLTPCYSSLITLLHSSSSPCFTPSYSPFISASPTYLLSASFPLVFPLLHLITCFTPSYLSPISNPPPINISIPGASLPSLSLDH</sequence>
<dbReference type="AlphaFoldDB" id="A0A5B7CRF0"/>
<dbReference type="EMBL" id="VSRR010000197">
    <property type="protein sequence ID" value="MPC12089.1"/>
    <property type="molecule type" value="Genomic_DNA"/>
</dbReference>
<accession>A0A5B7CRF0</accession>
<reference evidence="1 2" key="1">
    <citation type="submission" date="2019-05" db="EMBL/GenBank/DDBJ databases">
        <title>Another draft genome of Portunus trituberculatus and its Hox gene families provides insights of decapod evolution.</title>
        <authorList>
            <person name="Jeong J.-H."/>
            <person name="Song I."/>
            <person name="Kim S."/>
            <person name="Choi T."/>
            <person name="Kim D."/>
            <person name="Ryu S."/>
            <person name="Kim W."/>
        </authorList>
    </citation>
    <scope>NUCLEOTIDE SEQUENCE [LARGE SCALE GENOMIC DNA]</scope>
    <source>
        <tissue evidence="1">Muscle</tissue>
    </source>
</reference>
<gene>
    <name evidence="1" type="ORF">E2C01_004767</name>
</gene>
<evidence type="ECO:0000313" key="2">
    <source>
        <dbReference type="Proteomes" id="UP000324222"/>
    </source>
</evidence>
<dbReference type="Proteomes" id="UP000324222">
    <property type="component" value="Unassembled WGS sequence"/>
</dbReference>
<protein>
    <submittedName>
        <fullName evidence="1">Uncharacterized protein</fullName>
    </submittedName>
</protein>